<dbReference type="SUPFAM" id="SSF46785">
    <property type="entry name" value="Winged helix' DNA-binding domain"/>
    <property type="match status" value="1"/>
</dbReference>
<sequence>MHWAETSDTNKRGTYSLDIRVKKHMRLSSKSRYAVRVLLELARHKEGDPIQVGVISRLQDIPVKFLEQIIRDLKKDGYITSFRGPKGGYKLMADPAAITFGEIVRKFEGESDLVECVTDPEGCKLSDECRVRNVWADATRNLYESLDAITIASLLETSGGNLNDACDTSHFKREEFY</sequence>
<dbReference type="PANTHER" id="PTHR33221:SF5">
    <property type="entry name" value="HTH-TYPE TRANSCRIPTIONAL REGULATOR ISCR"/>
    <property type="match status" value="1"/>
</dbReference>
<dbReference type="GO" id="GO:0003700">
    <property type="term" value="F:DNA-binding transcription factor activity"/>
    <property type="evidence" value="ECO:0007669"/>
    <property type="project" value="TreeGrafter"/>
</dbReference>
<gene>
    <name evidence="2" type="ORF">SAMN05216233_10685</name>
</gene>
<proteinExistence type="predicted"/>
<organism evidence="2 3">
    <name type="scientific">Desulfoluna spongiiphila</name>
    <dbReference type="NCBI Taxonomy" id="419481"/>
    <lineage>
        <taxon>Bacteria</taxon>
        <taxon>Pseudomonadati</taxon>
        <taxon>Thermodesulfobacteriota</taxon>
        <taxon>Desulfobacteria</taxon>
        <taxon>Desulfobacterales</taxon>
        <taxon>Desulfolunaceae</taxon>
        <taxon>Desulfoluna</taxon>
    </lineage>
</organism>
<dbReference type="InterPro" id="IPR000944">
    <property type="entry name" value="Tscrpt_reg_Rrf2"/>
</dbReference>
<dbReference type="InterPro" id="IPR036390">
    <property type="entry name" value="WH_DNA-bd_sf"/>
</dbReference>
<dbReference type="NCBIfam" id="TIGR00738">
    <property type="entry name" value="rrf2_super"/>
    <property type="match status" value="1"/>
</dbReference>
<dbReference type="AlphaFoldDB" id="A0A1G5ELQ0"/>
<dbReference type="GO" id="GO:0005829">
    <property type="term" value="C:cytosol"/>
    <property type="evidence" value="ECO:0007669"/>
    <property type="project" value="TreeGrafter"/>
</dbReference>
<evidence type="ECO:0000256" key="1">
    <source>
        <dbReference type="ARBA" id="ARBA00023125"/>
    </source>
</evidence>
<keyword evidence="3" id="KW-1185">Reference proteome</keyword>
<dbReference type="EMBL" id="FMUX01000006">
    <property type="protein sequence ID" value="SCY27711.1"/>
    <property type="molecule type" value="Genomic_DNA"/>
</dbReference>
<dbReference type="InterPro" id="IPR036388">
    <property type="entry name" value="WH-like_DNA-bd_sf"/>
</dbReference>
<name>A0A1G5ELQ0_9BACT</name>
<dbReference type="GO" id="GO:0003677">
    <property type="term" value="F:DNA binding"/>
    <property type="evidence" value="ECO:0007669"/>
    <property type="project" value="UniProtKB-KW"/>
</dbReference>
<dbReference type="InterPro" id="IPR030489">
    <property type="entry name" value="TR_Rrf2-type_CS"/>
</dbReference>
<dbReference type="PROSITE" id="PS51197">
    <property type="entry name" value="HTH_RRF2_2"/>
    <property type="match status" value="1"/>
</dbReference>
<dbReference type="Pfam" id="PF02082">
    <property type="entry name" value="Rrf2"/>
    <property type="match status" value="1"/>
</dbReference>
<dbReference type="STRING" id="419481.SAMN05216233_10685"/>
<dbReference type="PROSITE" id="PS01332">
    <property type="entry name" value="HTH_RRF2_1"/>
    <property type="match status" value="1"/>
</dbReference>
<evidence type="ECO:0000313" key="2">
    <source>
        <dbReference type="EMBL" id="SCY27711.1"/>
    </source>
</evidence>
<dbReference type="Gene3D" id="1.10.10.10">
    <property type="entry name" value="Winged helix-like DNA-binding domain superfamily/Winged helix DNA-binding domain"/>
    <property type="match status" value="1"/>
</dbReference>
<dbReference type="Proteomes" id="UP000198870">
    <property type="component" value="Unassembled WGS sequence"/>
</dbReference>
<keyword evidence="1" id="KW-0238">DNA-binding</keyword>
<dbReference type="PANTHER" id="PTHR33221">
    <property type="entry name" value="WINGED HELIX-TURN-HELIX TRANSCRIPTIONAL REGULATOR, RRF2 FAMILY"/>
    <property type="match status" value="1"/>
</dbReference>
<evidence type="ECO:0000313" key="3">
    <source>
        <dbReference type="Proteomes" id="UP000198870"/>
    </source>
</evidence>
<protein>
    <submittedName>
        <fullName evidence="2">Transcriptional regulator, BadM/Rrf2 family</fullName>
    </submittedName>
</protein>
<accession>A0A1G5ELQ0</accession>
<reference evidence="2 3" key="1">
    <citation type="submission" date="2016-10" db="EMBL/GenBank/DDBJ databases">
        <authorList>
            <person name="de Groot N.N."/>
        </authorList>
    </citation>
    <scope>NUCLEOTIDE SEQUENCE [LARGE SCALE GENOMIC DNA]</scope>
    <source>
        <strain evidence="2 3">AA1</strain>
    </source>
</reference>